<comment type="caution">
    <text evidence="1">The sequence shown here is derived from an EMBL/GenBank/DDBJ whole genome shotgun (WGS) entry which is preliminary data.</text>
</comment>
<protein>
    <submittedName>
        <fullName evidence="1">Uncharacterized protein</fullName>
    </submittedName>
</protein>
<organism evidence="1 2">
    <name type="scientific">Flavobacterium granuli</name>
    <dbReference type="NCBI Taxonomy" id="280093"/>
    <lineage>
        <taxon>Bacteria</taxon>
        <taxon>Pseudomonadati</taxon>
        <taxon>Bacteroidota</taxon>
        <taxon>Flavobacteriia</taxon>
        <taxon>Flavobacteriales</taxon>
        <taxon>Flavobacteriaceae</taxon>
        <taxon>Flavobacterium</taxon>
    </lineage>
</organism>
<reference evidence="1 2" key="1">
    <citation type="submission" date="2023-07" db="EMBL/GenBank/DDBJ databases">
        <title>Sorghum-associated microbial communities from plants grown in Nebraska, USA.</title>
        <authorList>
            <person name="Schachtman D."/>
        </authorList>
    </citation>
    <scope>NUCLEOTIDE SEQUENCE [LARGE SCALE GENOMIC DNA]</scope>
    <source>
        <strain evidence="1 2">BE124</strain>
    </source>
</reference>
<proteinExistence type="predicted"/>
<evidence type="ECO:0000313" key="2">
    <source>
        <dbReference type="Proteomes" id="UP001261871"/>
    </source>
</evidence>
<evidence type="ECO:0000313" key="1">
    <source>
        <dbReference type="EMBL" id="MDR6844310.1"/>
    </source>
</evidence>
<gene>
    <name evidence="1" type="ORF">J2W95_001001</name>
</gene>
<keyword evidence="2" id="KW-1185">Reference proteome</keyword>
<dbReference type="EMBL" id="JAVDTX010000002">
    <property type="protein sequence ID" value="MDR6844310.1"/>
    <property type="molecule type" value="Genomic_DNA"/>
</dbReference>
<sequence length="34" mass="4137">MSFESVRFSKSYEEITEKRNVLFQTMMLLKSTKF</sequence>
<name>A0ABU1S2B0_9FLAO</name>
<accession>A0ABU1S2B0</accession>
<dbReference type="Proteomes" id="UP001261871">
    <property type="component" value="Unassembled WGS sequence"/>
</dbReference>